<sequence length="332" mass="36459">MTDLQGPALTLDALRRFLPMHLRIRDDGTVLSVGPTLAKLMPNLEEGIAERLVNARPGHGICPLAAIREAVDGQGRLMLRIVNSRDIFLRGHGVRDCEGAMLLNLGFGISLHRAIRAAELTDDDFAPSDLAMELMFLREANRGVLHVLSRFNDQLAEARQEAVLQAQTDALTGLRNRRGLDIELAQALRLNGHRHEDVATPLALIHLDLDHFKQVDDLLGHLAGDELLFRVAAVLKQQVRKADTAARVGGDEFVLLMRGMTSRSALRDLSKRIIRAIRLLTPPELVGYTVSASMGIVIWLPGQADCPEDLLARADKALYQAKASGRSQAVIL</sequence>
<name>A0A4P7HJH3_9RHOB</name>
<organism evidence="4 5">
    <name type="scientific">Paracoccus liaowanqingii</name>
    <dbReference type="NCBI Taxonomy" id="2560053"/>
    <lineage>
        <taxon>Bacteria</taxon>
        <taxon>Pseudomonadati</taxon>
        <taxon>Pseudomonadota</taxon>
        <taxon>Alphaproteobacteria</taxon>
        <taxon>Rhodobacterales</taxon>
        <taxon>Paracoccaceae</taxon>
        <taxon>Paracoccus</taxon>
    </lineage>
</organism>
<protein>
    <recommendedName>
        <fullName evidence="1">diguanylate cyclase</fullName>
        <ecNumber evidence="1">2.7.7.65</ecNumber>
    </recommendedName>
</protein>
<dbReference type="PROSITE" id="PS50887">
    <property type="entry name" value="GGDEF"/>
    <property type="match status" value="1"/>
</dbReference>
<dbReference type="AlphaFoldDB" id="A0A4P7HJH3"/>
<dbReference type="InterPro" id="IPR000160">
    <property type="entry name" value="GGDEF_dom"/>
</dbReference>
<gene>
    <name evidence="4" type="ORF">E4191_05490</name>
</gene>
<dbReference type="FunFam" id="3.30.70.270:FF:000001">
    <property type="entry name" value="Diguanylate cyclase domain protein"/>
    <property type="match status" value="1"/>
</dbReference>
<proteinExistence type="predicted"/>
<dbReference type="PANTHER" id="PTHR45138">
    <property type="entry name" value="REGULATORY COMPONENTS OF SENSORY TRANSDUCTION SYSTEM"/>
    <property type="match status" value="1"/>
</dbReference>
<evidence type="ECO:0000256" key="1">
    <source>
        <dbReference type="ARBA" id="ARBA00012528"/>
    </source>
</evidence>
<dbReference type="EC" id="2.7.7.65" evidence="1"/>
<evidence type="ECO:0000313" key="4">
    <source>
        <dbReference type="EMBL" id="QBX34225.1"/>
    </source>
</evidence>
<dbReference type="InterPro" id="IPR043128">
    <property type="entry name" value="Rev_trsase/Diguanyl_cyclase"/>
</dbReference>
<dbReference type="Proteomes" id="UP000296374">
    <property type="component" value="Chromosome"/>
</dbReference>
<dbReference type="PANTHER" id="PTHR45138:SF9">
    <property type="entry name" value="DIGUANYLATE CYCLASE DGCM-RELATED"/>
    <property type="match status" value="1"/>
</dbReference>
<reference evidence="5" key="1">
    <citation type="submission" date="2019-03" db="EMBL/GenBank/DDBJ databases">
        <authorList>
            <person name="Li J."/>
        </authorList>
    </citation>
    <scope>NUCLEOTIDE SEQUENCE [LARGE SCALE GENOMIC DNA]</scope>
    <source>
        <strain evidence="5">2251</strain>
    </source>
</reference>
<dbReference type="GO" id="GO:0052621">
    <property type="term" value="F:diguanylate cyclase activity"/>
    <property type="evidence" value="ECO:0007669"/>
    <property type="project" value="UniProtKB-EC"/>
</dbReference>
<evidence type="ECO:0000256" key="2">
    <source>
        <dbReference type="ARBA" id="ARBA00034247"/>
    </source>
</evidence>
<dbReference type="KEGG" id="plia:E4191_05490"/>
<dbReference type="CDD" id="cd01949">
    <property type="entry name" value="GGDEF"/>
    <property type="match status" value="1"/>
</dbReference>
<dbReference type="NCBIfam" id="TIGR00254">
    <property type="entry name" value="GGDEF"/>
    <property type="match status" value="1"/>
</dbReference>
<dbReference type="Pfam" id="PF00990">
    <property type="entry name" value="GGDEF"/>
    <property type="match status" value="1"/>
</dbReference>
<accession>A0A4P7HJH3</accession>
<feature type="domain" description="GGDEF" evidence="3">
    <location>
        <begin position="200"/>
        <end position="332"/>
    </location>
</feature>
<comment type="catalytic activity">
    <reaction evidence="2">
        <text>2 GTP = 3',3'-c-di-GMP + 2 diphosphate</text>
        <dbReference type="Rhea" id="RHEA:24898"/>
        <dbReference type="ChEBI" id="CHEBI:33019"/>
        <dbReference type="ChEBI" id="CHEBI:37565"/>
        <dbReference type="ChEBI" id="CHEBI:58805"/>
        <dbReference type="EC" id="2.7.7.65"/>
    </reaction>
</comment>
<dbReference type="SMART" id="SM00267">
    <property type="entry name" value="GGDEF"/>
    <property type="match status" value="1"/>
</dbReference>
<evidence type="ECO:0000313" key="5">
    <source>
        <dbReference type="Proteomes" id="UP000296374"/>
    </source>
</evidence>
<dbReference type="RefSeq" id="WP_135312514.1">
    <property type="nucleotide sequence ID" value="NZ_CP038439.1"/>
</dbReference>
<dbReference type="Gene3D" id="3.30.70.270">
    <property type="match status" value="1"/>
</dbReference>
<dbReference type="SUPFAM" id="SSF55073">
    <property type="entry name" value="Nucleotide cyclase"/>
    <property type="match status" value="1"/>
</dbReference>
<dbReference type="EMBL" id="CP038439">
    <property type="protein sequence ID" value="QBX34225.1"/>
    <property type="molecule type" value="Genomic_DNA"/>
</dbReference>
<dbReference type="InterPro" id="IPR029787">
    <property type="entry name" value="Nucleotide_cyclase"/>
</dbReference>
<dbReference type="InterPro" id="IPR050469">
    <property type="entry name" value="Diguanylate_Cyclase"/>
</dbReference>
<evidence type="ECO:0000259" key="3">
    <source>
        <dbReference type="PROSITE" id="PS50887"/>
    </source>
</evidence>